<keyword evidence="1" id="KW-0812">Transmembrane</keyword>
<evidence type="ECO:0000313" key="3">
    <source>
        <dbReference type="Proteomes" id="UP001199469"/>
    </source>
</evidence>
<dbReference type="RefSeq" id="WP_230729751.1">
    <property type="nucleotide sequence ID" value="NZ_JAJNDB010000001.1"/>
</dbReference>
<organism evidence="2 3">
    <name type="scientific">Actinomycetospora endophytica</name>
    <dbReference type="NCBI Taxonomy" id="2291215"/>
    <lineage>
        <taxon>Bacteria</taxon>
        <taxon>Bacillati</taxon>
        <taxon>Actinomycetota</taxon>
        <taxon>Actinomycetes</taxon>
        <taxon>Pseudonocardiales</taxon>
        <taxon>Pseudonocardiaceae</taxon>
        <taxon>Actinomycetospora</taxon>
    </lineage>
</organism>
<dbReference type="EMBL" id="JAJNDB010000001">
    <property type="protein sequence ID" value="MCD2192060.1"/>
    <property type="molecule type" value="Genomic_DNA"/>
</dbReference>
<evidence type="ECO:0000256" key="1">
    <source>
        <dbReference type="SAM" id="Phobius"/>
    </source>
</evidence>
<proteinExistence type="predicted"/>
<feature type="transmembrane region" description="Helical" evidence="1">
    <location>
        <begin position="26"/>
        <end position="48"/>
    </location>
</feature>
<comment type="caution">
    <text evidence="2">The sequence shown here is derived from an EMBL/GenBank/DDBJ whole genome shotgun (WGS) entry which is preliminary data.</text>
</comment>
<reference evidence="2 3" key="1">
    <citation type="submission" date="2021-11" db="EMBL/GenBank/DDBJ databases">
        <title>Draft genome sequence of Actinomycetospora sp. SF1 isolated from the rhizosphere soil.</title>
        <authorList>
            <person name="Duangmal K."/>
            <person name="Chantavorakit T."/>
        </authorList>
    </citation>
    <scope>NUCLEOTIDE SEQUENCE [LARGE SCALE GENOMIC DNA]</scope>
    <source>
        <strain evidence="2 3">TBRC 5722</strain>
    </source>
</reference>
<sequence>MGTGTPGVSPWSTVPPPGPPSHRVRVLVAVAVGLGIVLLLAVVGWALADPGGFRSGDGCIDVTYPSSTGGALIHRCGDAARDVCLQAGTTAGRLAELTRRECLAAGLPSVASTPGPVVTSSGR</sequence>
<keyword evidence="1" id="KW-0472">Membrane</keyword>
<evidence type="ECO:0008006" key="4">
    <source>
        <dbReference type="Google" id="ProtNLM"/>
    </source>
</evidence>
<protein>
    <recommendedName>
        <fullName evidence="4">Subtilisin inhibitor-like</fullName>
    </recommendedName>
</protein>
<evidence type="ECO:0000313" key="2">
    <source>
        <dbReference type="EMBL" id="MCD2192060.1"/>
    </source>
</evidence>
<keyword evidence="3" id="KW-1185">Reference proteome</keyword>
<gene>
    <name evidence="2" type="ORF">LQ327_01470</name>
</gene>
<keyword evidence="1" id="KW-1133">Transmembrane helix</keyword>
<accession>A0ABS8P1E3</accession>
<dbReference type="Proteomes" id="UP001199469">
    <property type="component" value="Unassembled WGS sequence"/>
</dbReference>
<name>A0ABS8P1E3_9PSEU</name>